<dbReference type="EMBL" id="SWKU01000004">
    <property type="protein sequence ID" value="KAF3007581.1"/>
    <property type="molecule type" value="Genomic_DNA"/>
</dbReference>
<evidence type="ECO:0000256" key="6">
    <source>
        <dbReference type="SAM" id="MobiDB-lite"/>
    </source>
</evidence>
<feature type="transmembrane region" description="Helical" evidence="7">
    <location>
        <begin position="20"/>
        <end position="43"/>
    </location>
</feature>
<dbReference type="InterPro" id="IPR052337">
    <property type="entry name" value="SAT4-like"/>
</dbReference>
<evidence type="ECO:0000313" key="9">
    <source>
        <dbReference type="EMBL" id="KAF3007581.1"/>
    </source>
</evidence>
<dbReference type="AlphaFoldDB" id="A0A9P4TKX6"/>
<feature type="domain" description="Rhodopsin" evidence="8">
    <location>
        <begin position="39"/>
        <end position="282"/>
    </location>
</feature>
<accession>A0A9P4TKX6</accession>
<dbReference type="PANTHER" id="PTHR33048">
    <property type="entry name" value="PTH11-LIKE INTEGRAL MEMBRANE PROTEIN (AFU_ORTHOLOGUE AFUA_5G11245)"/>
    <property type="match status" value="1"/>
</dbReference>
<feature type="transmembrane region" description="Helical" evidence="7">
    <location>
        <begin position="99"/>
        <end position="120"/>
    </location>
</feature>
<comment type="subcellular location">
    <subcellularLocation>
        <location evidence="1">Membrane</location>
        <topology evidence="1">Multi-pass membrane protein</topology>
    </subcellularLocation>
</comment>
<comment type="similarity">
    <text evidence="5">Belongs to the SAT4 family.</text>
</comment>
<evidence type="ECO:0000256" key="3">
    <source>
        <dbReference type="ARBA" id="ARBA00022989"/>
    </source>
</evidence>
<evidence type="ECO:0000256" key="1">
    <source>
        <dbReference type="ARBA" id="ARBA00004141"/>
    </source>
</evidence>
<proteinExistence type="inferred from homology"/>
<keyword evidence="4 7" id="KW-0472">Membrane</keyword>
<comment type="caution">
    <text evidence="9">The sequence shown here is derived from an EMBL/GenBank/DDBJ whole genome shotgun (WGS) entry which is preliminary data.</text>
</comment>
<evidence type="ECO:0000256" key="5">
    <source>
        <dbReference type="ARBA" id="ARBA00038359"/>
    </source>
</evidence>
<feature type="transmembrane region" description="Helical" evidence="7">
    <location>
        <begin position="220"/>
        <end position="240"/>
    </location>
</feature>
<keyword evidence="10" id="KW-1185">Reference proteome</keyword>
<feature type="region of interest" description="Disordered" evidence="6">
    <location>
        <begin position="285"/>
        <end position="316"/>
    </location>
</feature>
<dbReference type="Proteomes" id="UP000801428">
    <property type="component" value="Unassembled WGS sequence"/>
</dbReference>
<dbReference type="Pfam" id="PF20684">
    <property type="entry name" value="Fung_rhodopsin"/>
    <property type="match status" value="1"/>
</dbReference>
<gene>
    <name evidence="9" type="ORF">E8E13_007432</name>
</gene>
<feature type="compositionally biased region" description="Polar residues" evidence="6">
    <location>
        <begin position="290"/>
        <end position="307"/>
    </location>
</feature>
<evidence type="ECO:0000256" key="4">
    <source>
        <dbReference type="ARBA" id="ARBA00023136"/>
    </source>
</evidence>
<protein>
    <recommendedName>
        <fullName evidence="8">Rhodopsin domain-containing protein</fullName>
    </recommendedName>
</protein>
<name>A0A9P4TKX6_CURKU</name>
<sequence length="367" mass="40375">MASNAVDPSARLITPNGLPLAIIVISLIFFAASIITVGLRTYIRLKKGIFGVEDTFMVIGTIAYIPVTGLAIYGCYVGLGRMNKDLNAWQQSESIKYYLIWILVYVVALATVKSSICITIRRIASIKRGMRITVWVLLAITWCSFLVTFVGTLSYCQPVRSLWTPSLIINGHGHCASAETFLIIAHTATVSTIVTDMALVVVPAIILWNTQMKRQAKIQAFGLLTFASLASIITMIRIPFVNKFESQTNLPFWVAHIVLCSNVETGIGCFASSLPALRHFVSKDRDGSSYPHTKNNASTIITGGANTRRTKNGDPTEIGFSLHTVGHGRDKDAWEQIKDDASDKSTAPMNDKRIYAERTYTVNHEPA</sequence>
<evidence type="ECO:0000256" key="7">
    <source>
        <dbReference type="SAM" id="Phobius"/>
    </source>
</evidence>
<reference evidence="9" key="1">
    <citation type="submission" date="2019-04" db="EMBL/GenBank/DDBJ databases">
        <title>Sequencing of skin fungus with MAO and IRED activity.</title>
        <authorList>
            <person name="Marsaioli A.J."/>
            <person name="Bonatto J.M.C."/>
            <person name="Reis Junior O."/>
        </authorList>
    </citation>
    <scope>NUCLEOTIDE SEQUENCE</scope>
    <source>
        <strain evidence="9">30M1</strain>
    </source>
</reference>
<dbReference type="OrthoDB" id="9976870at2759"/>
<feature type="transmembrane region" description="Helical" evidence="7">
    <location>
        <begin position="181"/>
        <end position="208"/>
    </location>
</feature>
<keyword evidence="3 7" id="KW-1133">Transmembrane helix</keyword>
<feature type="transmembrane region" description="Helical" evidence="7">
    <location>
        <begin position="55"/>
        <end position="79"/>
    </location>
</feature>
<feature type="transmembrane region" description="Helical" evidence="7">
    <location>
        <begin position="132"/>
        <end position="155"/>
    </location>
</feature>
<dbReference type="InterPro" id="IPR049326">
    <property type="entry name" value="Rhodopsin_dom_fungi"/>
</dbReference>
<feature type="transmembrane region" description="Helical" evidence="7">
    <location>
        <begin position="252"/>
        <end position="277"/>
    </location>
</feature>
<dbReference type="PANTHER" id="PTHR33048:SF15">
    <property type="entry name" value="INTEGRAL MEMBRANE PROTEIN"/>
    <property type="match status" value="1"/>
</dbReference>
<dbReference type="GO" id="GO:0016020">
    <property type="term" value="C:membrane"/>
    <property type="evidence" value="ECO:0007669"/>
    <property type="project" value="UniProtKB-SubCell"/>
</dbReference>
<evidence type="ECO:0000256" key="2">
    <source>
        <dbReference type="ARBA" id="ARBA00022692"/>
    </source>
</evidence>
<evidence type="ECO:0000313" key="10">
    <source>
        <dbReference type="Proteomes" id="UP000801428"/>
    </source>
</evidence>
<keyword evidence="2 7" id="KW-0812">Transmembrane</keyword>
<evidence type="ECO:0000259" key="8">
    <source>
        <dbReference type="Pfam" id="PF20684"/>
    </source>
</evidence>
<organism evidence="9 10">
    <name type="scientific">Curvularia kusanoi</name>
    <name type="common">Cochliobolus kusanoi</name>
    <dbReference type="NCBI Taxonomy" id="90978"/>
    <lineage>
        <taxon>Eukaryota</taxon>
        <taxon>Fungi</taxon>
        <taxon>Dikarya</taxon>
        <taxon>Ascomycota</taxon>
        <taxon>Pezizomycotina</taxon>
        <taxon>Dothideomycetes</taxon>
        <taxon>Pleosporomycetidae</taxon>
        <taxon>Pleosporales</taxon>
        <taxon>Pleosporineae</taxon>
        <taxon>Pleosporaceae</taxon>
        <taxon>Curvularia</taxon>
    </lineage>
</organism>